<evidence type="ECO:0000259" key="3">
    <source>
        <dbReference type="Pfam" id="PF04069"/>
    </source>
</evidence>
<keyword evidence="5" id="KW-1185">Reference proteome</keyword>
<gene>
    <name evidence="4" type="ORF">EJ104_07100</name>
</gene>
<dbReference type="GO" id="GO:0022857">
    <property type="term" value="F:transmembrane transporter activity"/>
    <property type="evidence" value="ECO:0007669"/>
    <property type="project" value="InterPro"/>
</dbReference>
<keyword evidence="2" id="KW-0732">Signal</keyword>
<dbReference type="RefSeq" id="WP_126352061.1">
    <property type="nucleotide sequence ID" value="NZ_CP086380.1"/>
</dbReference>
<dbReference type="EMBL" id="RXPE01000012">
    <property type="protein sequence ID" value="RTR27039.1"/>
    <property type="molecule type" value="Genomic_DNA"/>
</dbReference>
<dbReference type="CDD" id="cd13616">
    <property type="entry name" value="PBP2_OsmF"/>
    <property type="match status" value="1"/>
</dbReference>
<organism evidence="4 5">
    <name type="scientific">Deinococcus radiophilus</name>
    <dbReference type="NCBI Taxonomy" id="32062"/>
    <lineage>
        <taxon>Bacteria</taxon>
        <taxon>Thermotogati</taxon>
        <taxon>Deinococcota</taxon>
        <taxon>Deinococci</taxon>
        <taxon>Deinococcales</taxon>
        <taxon>Deinococcaceae</taxon>
        <taxon>Deinococcus</taxon>
    </lineage>
</organism>
<dbReference type="Gene3D" id="3.40.190.10">
    <property type="entry name" value="Periplasmic binding protein-like II"/>
    <property type="match status" value="1"/>
</dbReference>
<evidence type="ECO:0000313" key="4">
    <source>
        <dbReference type="EMBL" id="RTR27039.1"/>
    </source>
</evidence>
<dbReference type="AlphaFoldDB" id="A0A3S0I8A0"/>
<reference evidence="4 5" key="1">
    <citation type="submission" date="2018-12" db="EMBL/GenBank/DDBJ databases">
        <title>Deinococcus radiophilus ATCC 27603 genome sequencing and assembly.</title>
        <authorList>
            <person name="Maclea K.S."/>
            <person name="Maynard C.R."/>
        </authorList>
    </citation>
    <scope>NUCLEOTIDE SEQUENCE [LARGE SCALE GENOMIC DNA]</scope>
    <source>
        <strain evidence="4 5">ATCC 27603</strain>
    </source>
</reference>
<dbReference type="OrthoDB" id="9801163at2"/>
<feature type="compositionally biased region" description="Low complexity" evidence="1">
    <location>
        <begin position="29"/>
        <end position="49"/>
    </location>
</feature>
<feature type="signal peptide" evidence="2">
    <location>
        <begin position="1"/>
        <end position="20"/>
    </location>
</feature>
<dbReference type="GO" id="GO:0043190">
    <property type="term" value="C:ATP-binding cassette (ABC) transporter complex"/>
    <property type="evidence" value="ECO:0007669"/>
    <property type="project" value="InterPro"/>
</dbReference>
<sequence>MNTAPLSRLPLLALTATLLAGCAPQDDALQTTQTPATTTETDNAPADTTQAQNAAEAGTVTVGSKIDTEGALLCQITKLSLIDAGFTVNDKCSTGATNVVRAALEQGEIDLYPEYTGSAIYILNEAGATIDDAVSRDAEQAYTTVKELDAENGIIWLDRAPANNTWAVAVPQALAEENSLATMADFARWVNDGGAVKLAASQEFVDRDDALKAFEATYGFELTPEQLVIVPGGNTTQTETAAAQGTSGVNAAMAYGTDGAIGALGLVALTDPEGAVAVYQPALTVREETLNKFPQIADIMNPIFAGLNETTLAELNGRIAVNGEDAAKVAQDWLSQQ</sequence>
<feature type="domain" description="ABC-type glycine betaine transport system substrate-binding" evidence="3">
    <location>
        <begin position="59"/>
        <end position="336"/>
    </location>
</feature>
<evidence type="ECO:0000256" key="2">
    <source>
        <dbReference type="SAM" id="SignalP"/>
    </source>
</evidence>
<dbReference type="InterPro" id="IPR007210">
    <property type="entry name" value="ABC_Gly_betaine_transp_sub-bd"/>
</dbReference>
<name>A0A3S0I8A0_9DEIO</name>
<dbReference type="Gene3D" id="3.40.190.120">
    <property type="entry name" value="Osmoprotection protein (prox), domain 2"/>
    <property type="match status" value="1"/>
</dbReference>
<accession>A0A3S0I8A0</accession>
<evidence type="ECO:0000313" key="5">
    <source>
        <dbReference type="Proteomes" id="UP000277766"/>
    </source>
</evidence>
<dbReference type="SUPFAM" id="SSF53850">
    <property type="entry name" value="Periplasmic binding protein-like II"/>
    <property type="match status" value="1"/>
</dbReference>
<proteinExistence type="predicted"/>
<evidence type="ECO:0000256" key="1">
    <source>
        <dbReference type="SAM" id="MobiDB-lite"/>
    </source>
</evidence>
<dbReference type="Proteomes" id="UP000277766">
    <property type="component" value="Unassembled WGS sequence"/>
</dbReference>
<dbReference type="Pfam" id="PF04069">
    <property type="entry name" value="OpuAC"/>
    <property type="match status" value="1"/>
</dbReference>
<feature type="region of interest" description="Disordered" evidence="1">
    <location>
        <begin position="29"/>
        <end position="57"/>
    </location>
</feature>
<comment type="caution">
    <text evidence="4">The sequence shown here is derived from an EMBL/GenBank/DDBJ whole genome shotgun (WGS) entry which is preliminary data.</text>
</comment>
<protein>
    <submittedName>
        <fullName evidence="4">ABC transporter substrate-binding protein</fullName>
    </submittedName>
</protein>
<feature type="chain" id="PRO_5018531850" evidence="2">
    <location>
        <begin position="21"/>
        <end position="337"/>
    </location>
</feature>